<dbReference type="GO" id="GO:0016740">
    <property type="term" value="F:transferase activity"/>
    <property type="evidence" value="ECO:0007669"/>
    <property type="project" value="UniProtKB-KW"/>
</dbReference>
<protein>
    <submittedName>
        <fullName evidence="1">Glycosyl transferase</fullName>
    </submittedName>
</protein>
<accession>Q84HD9</accession>
<name>Q84HD9_VIBVL</name>
<gene>
    <name evidence="1" type="primary">wcvG</name>
</gene>
<sequence>MKVFIWGCYNQGNFGDDLMGIVFSKLFQNEGCEVACYRLSKSLSDKYSIPTTSSVAEAMDWCDIVVIGGGAFFKQEHETHSMINSDIKALSAEIEKSNKKLYCISVGSDNVDGKHQLFQPRKSIIESKNFSGGSVRISGDISKLELKNVEFIEDIILTTPILLKHLGLSDELHESILDGKYVVNFSKKNFLKSIFNPSCWRYLLNGVYFKSHDSDSGIKSEMHIPFIKFYENKDPILSSFALSRAKGVISTKLHVGVAASSFGVGFKSIYGNDKTKVFLGQSSAILEKVDGFYALKDLEKQKEILDKYLVLIKKIVDSK</sequence>
<dbReference type="RefSeq" id="WP_225486222.1">
    <property type="nucleotide sequence ID" value="NZ_JAERHV010000027.1"/>
</dbReference>
<dbReference type="EMBL" id="AY097060">
    <property type="protein sequence ID" value="AAM34823.1"/>
    <property type="molecule type" value="Genomic_DNA"/>
</dbReference>
<reference evidence="1" key="1">
    <citation type="submission" date="2002-04" db="EMBL/GenBank/DDBJ databases">
        <authorList>
            <person name="Zuppardo A.B."/>
            <person name="Siebeling R.J."/>
        </authorList>
    </citation>
    <scope>NUCLEOTIDE SEQUENCE</scope>
    <source>
        <strain evidence="1">1003</strain>
    </source>
</reference>
<keyword evidence="1" id="KW-0808">Transferase</keyword>
<organism evidence="1">
    <name type="scientific">Vibrio vulnificus</name>
    <dbReference type="NCBI Taxonomy" id="672"/>
    <lineage>
        <taxon>Bacteria</taxon>
        <taxon>Pseudomonadati</taxon>
        <taxon>Pseudomonadota</taxon>
        <taxon>Gammaproteobacteria</taxon>
        <taxon>Vibrionales</taxon>
        <taxon>Vibrionaceae</taxon>
        <taxon>Vibrio</taxon>
    </lineage>
</organism>
<dbReference type="AlphaFoldDB" id="Q84HD9"/>
<proteinExistence type="predicted"/>
<evidence type="ECO:0000313" key="1">
    <source>
        <dbReference type="EMBL" id="AAM34823.1"/>
    </source>
</evidence>
<reference evidence="1" key="2">
    <citation type="journal article" date="2003" name="Infect. Immun.">
        <title>Identification of genetic loci required for capsular expression in Vibrio vulnificus.</title>
        <authorList>
            <person name="Smith A.B."/>
            <person name="Siebeling R.J."/>
        </authorList>
    </citation>
    <scope>NUCLEOTIDE SEQUENCE</scope>
    <source>
        <strain evidence="1">1003</strain>
    </source>
</reference>